<sequence length="182" mass="20487">MASQSHQMHFVLVPLMAPRHMIPMIDIGKLLAKRGMIVTVVATPSNDTKFMPIIDHSLQSGLHIHFLQLQFPCKEAGLPEGCENLDSLPAELMSNFFNATSMLQQPLEEALQELQPFLSCIISDIDHPWISSIAQKFQIPRLLFHGTSCFSLLCSHNMCWNNYTICISLNYNISCVNSITKN</sequence>
<dbReference type="PANTHER" id="PTHR48047:SF182">
    <property type="entry name" value="GLYCOSYLTRANSFERASE"/>
    <property type="match status" value="1"/>
</dbReference>
<accession>A0AAP0LDG6</accession>
<dbReference type="Gene3D" id="3.40.50.2000">
    <property type="entry name" value="Glycogen Phosphorylase B"/>
    <property type="match status" value="1"/>
</dbReference>
<reference evidence="2 3" key="1">
    <citation type="submission" date="2024-01" db="EMBL/GenBank/DDBJ databases">
        <title>Genome assemblies of Stephania.</title>
        <authorList>
            <person name="Yang L."/>
        </authorList>
    </citation>
    <scope>NUCLEOTIDE SEQUENCE [LARGE SCALE GENOMIC DNA]</scope>
    <source>
        <strain evidence="2">YNDBR</strain>
        <tissue evidence="2">Leaf</tissue>
    </source>
</reference>
<gene>
    <name evidence="2" type="ORF">Syun_000685</name>
</gene>
<keyword evidence="3" id="KW-1185">Reference proteome</keyword>
<dbReference type="AlphaFoldDB" id="A0AAP0LDG6"/>
<comment type="similarity">
    <text evidence="1">Belongs to the UDP-glycosyltransferase family.</text>
</comment>
<evidence type="ECO:0000313" key="2">
    <source>
        <dbReference type="EMBL" id="KAK9168545.1"/>
    </source>
</evidence>
<dbReference type="Proteomes" id="UP001420932">
    <property type="component" value="Unassembled WGS sequence"/>
</dbReference>
<dbReference type="SUPFAM" id="SSF53756">
    <property type="entry name" value="UDP-Glycosyltransferase/glycogen phosphorylase"/>
    <property type="match status" value="1"/>
</dbReference>
<comment type="caution">
    <text evidence="2">The sequence shown here is derived from an EMBL/GenBank/DDBJ whole genome shotgun (WGS) entry which is preliminary data.</text>
</comment>
<evidence type="ECO:0000313" key="3">
    <source>
        <dbReference type="Proteomes" id="UP001420932"/>
    </source>
</evidence>
<name>A0AAP0LDG6_9MAGN</name>
<dbReference type="GO" id="GO:0035251">
    <property type="term" value="F:UDP-glucosyltransferase activity"/>
    <property type="evidence" value="ECO:0007669"/>
    <property type="project" value="TreeGrafter"/>
</dbReference>
<dbReference type="PANTHER" id="PTHR48047">
    <property type="entry name" value="GLYCOSYLTRANSFERASE"/>
    <property type="match status" value="1"/>
</dbReference>
<evidence type="ECO:0000256" key="1">
    <source>
        <dbReference type="ARBA" id="ARBA00009995"/>
    </source>
</evidence>
<dbReference type="EMBL" id="JBBNAF010000001">
    <property type="protein sequence ID" value="KAK9168545.1"/>
    <property type="molecule type" value="Genomic_DNA"/>
</dbReference>
<proteinExistence type="inferred from homology"/>
<organism evidence="2 3">
    <name type="scientific">Stephania yunnanensis</name>
    <dbReference type="NCBI Taxonomy" id="152371"/>
    <lineage>
        <taxon>Eukaryota</taxon>
        <taxon>Viridiplantae</taxon>
        <taxon>Streptophyta</taxon>
        <taxon>Embryophyta</taxon>
        <taxon>Tracheophyta</taxon>
        <taxon>Spermatophyta</taxon>
        <taxon>Magnoliopsida</taxon>
        <taxon>Ranunculales</taxon>
        <taxon>Menispermaceae</taxon>
        <taxon>Menispermoideae</taxon>
        <taxon>Cissampelideae</taxon>
        <taxon>Stephania</taxon>
    </lineage>
</organism>
<protein>
    <submittedName>
        <fullName evidence="2">Uncharacterized protein</fullName>
    </submittedName>
</protein>